<keyword evidence="4" id="KW-0106">Calcium</keyword>
<evidence type="ECO:0000259" key="5">
    <source>
        <dbReference type="Pfam" id="PF00884"/>
    </source>
</evidence>
<dbReference type="NCBIfam" id="NF010322">
    <property type="entry name" value="PRK13759.1"/>
    <property type="match status" value="1"/>
</dbReference>
<dbReference type="PANTHER" id="PTHR42693:SF53">
    <property type="entry name" value="ENDO-4-O-SULFATASE"/>
    <property type="match status" value="1"/>
</dbReference>
<dbReference type="Proteomes" id="UP000460435">
    <property type="component" value="Unassembled WGS sequence"/>
</dbReference>
<evidence type="ECO:0000256" key="4">
    <source>
        <dbReference type="ARBA" id="ARBA00022837"/>
    </source>
</evidence>
<dbReference type="RefSeq" id="WP_162451434.1">
    <property type="nucleotide sequence ID" value="NZ_WLZY01000005.1"/>
</dbReference>
<dbReference type="GO" id="GO:0046872">
    <property type="term" value="F:metal ion binding"/>
    <property type="evidence" value="ECO:0007669"/>
    <property type="project" value="UniProtKB-KW"/>
</dbReference>
<dbReference type="AlphaFoldDB" id="A0A7K3M611"/>
<sequence length="488" mass="54765">MTAPNILLLMADQWRGDCLSVAGHPVVHTPFLDQLASRGVRFSRAYSASPTCIPARASLHTGMTPASHGRVGYQDYVPWDYDVTLAGELTRAGYQTQAVGKMHVYPERSQLGFQNVILHSPTGIVRMARQQGRDPGLVDDYLPWLRQQLGRDATFFDHGIDSNSYVARPWDKPEHTHPTTFVATQAADFLRRRDPRKPFFLFASFNAPHPPYDPPGWAFEQYLDREMPDPPVGDWVELFARHAKPADPTAWVADVDAATLRRARAGYYGHMTHVDHQIAYLLAELEHHGVRENTYICFISDHGEMMGDHHLYRKGFPYEGSARIPLLFAGPGVPGGSVRDELVELRDIMPTLLECAGVDPPASVEGESFLGRVRGEVGVSGEDSQWRGDLHGEHVMFGESQQWLTDGRSKYVWFSGSGHEQLFDLVADPEETRDLARDPSSADTLAWWRARLVAELDGREEGFTDGRRLIPGRPVRACLAHVTDHRQE</sequence>
<feature type="domain" description="Sulfatase N-terminal" evidence="5">
    <location>
        <begin position="4"/>
        <end position="358"/>
    </location>
</feature>
<evidence type="ECO:0000256" key="3">
    <source>
        <dbReference type="ARBA" id="ARBA00022801"/>
    </source>
</evidence>
<dbReference type="InterPro" id="IPR024607">
    <property type="entry name" value="Sulfatase_CS"/>
</dbReference>
<evidence type="ECO:0000313" key="7">
    <source>
        <dbReference type="Proteomes" id="UP000460435"/>
    </source>
</evidence>
<evidence type="ECO:0000256" key="2">
    <source>
        <dbReference type="ARBA" id="ARBA00022723"/>
    </source>
</evidence>
<dbReference type="Gene3D" id="3.40.720.10">
    <property type="entry name" value="Alkaline Phosphatase, subunit A"/>
    <property type="match status" value="1"/>
</dbReference>
<dbReference type="EC" id="3.1.6.1" evidence="6"/>
<dbReference type="InterPro" id="IPR000917">
    <property type="entry name" value="Sulfatase_N"/>
</dbReference>
<dbReference type="EMBL" id="WLZY01000005">
    <property type="protein sequence ID" value="NDL58753.1"/>
    <property type="molecule type" value="Genomic_DNA"/>
</dbReference>
<organism evidence="6 7">
    <name type="scientific">Phytoactinopolyspora mesophila</name>
    <dbReference type="NCBI Taxonomy" id="2650750"/>
    <lineage>
        <taxon>Bacteria</taxon>
        <taxon>Bacillati</taxon>
        <taxon>Actinomycetota</taxon>
        <taxon>Actinomycetes</taxon>
        <taxon>Jiangellales</taxon>
        <taxon>Jiangellaceae</taxon>
        <taxon>Phytoactinopolyspora</taxon>
    </lineage>
</organism>
<dbReference type="CDD" id="cd16022">
    <property type="entry name" value="sulfatase_like"/>
    <property type="match status" value="1"/>
</dbReference>
<proteinExistence type="inferred from homology"/>
<dbReference type="PROSITE" id="PS00149">
    <property type="entry name" value="SULFATASE_2"/>
    <property type="match status" value="1"/>
</dbReference>
<comment type="caution">
    <text evidence="6">The sequence shown here is derived from an EMBL/GenBank/DDBJ whole genome shotgun (WGS) entry which is preliminary data.</text>
</comment>
<gene>
    <name evidence="6" type="ORF">F7O44_16915</name>
</gene>
<protein>
    <submittedName>
        <fullName evidence="6">Arylsulfatase</fullName>
        <ecNumber evidence="6">3.1.6.1</ecNumber>
    </submittedName>
</protein>
<name>A0A7K3M611_9ACTN</name>
<dbReference type="PANTHER" id="PTHR42693">
    <property type="entry name" value="ARYLSULFATASE FAMILY MEMBER"/>
    <property type="match status" value="1"/>
</dbReference>
<keyword evidence="7" id="KW-1185">Reference proteome</keyword>
<evidence type="ECO:0000313" key="6">
    <source>
        <dbReference type="EMBL" id="NDL58753.1"/>
    </source>
</evidence>
<dbReference type="Pfam" id="PF00884">
    <property type="entry name" value="Sulfatase"/>
    <property type="match status" value="1"/>
</dbReference>
<dbReference type="InterPro" id="IPR017850">
    <property type="entry name" value="Alkaline_phosphatase_core_sf"/>
</dbReference>
<dbReference type="InterPro" id="IPR050738">
    <property type="entry name" value="Sulfatase"/>
</dbReference>
<evidence type="ECO:0000256" key="1">
    <source>
        <dbReference type="ARBA" id="ARBA00008779"/>
    </source>
</evidence>
<comment type="similarity">
    <text evidence="1">Belongs to the sulfatase family.</text>
</comment>
<dbReference type="GO" id="GO:0004065">
    <property type="term" value="F:arylsulfatase activity"/>
    <property type="evidence" value="ECO:0007669"/>
    <property type="project" value="UniProtKB-EC"/>
</dbReference>
<dbReference type="SUPFAM" id="SSF53649">
    <property type="entry name" value="Alkaline phosphatase-like"/>
    <property type="match status" value="1"/>
</dbReference>
<reference evidence="6 7" key="1">
    <citation type="submission" date="2019-11" db="EMBL/GenBank/DDBJ databases">
        <authorList>
            <person name="Li X.-J."/>
            <person name="Feng X.-M."/>
        </authorList>
    </citation>
    <scope>NUCLEOTIDE SEQUENCE [LARGE SCALE GENOMIC DNA]</scope>
    <source>
        <strain evidence="6 7">XMNu-373</strain>
    </source>
</reference>
<keyword evidence="3 6" id="KW-0378">Hydrolase</keyword>
<keyword evidence="2" id="KW-0479">Metal-binding</keyword>
<accession>A0A7K3M611</accession>